<dbReference type="EMBL" id="DTIN01000014">
    <property type="protein sequence ID" value="HFX13404.1"/>
    <property type="molecule type" value="Genomic_DNA"/>
</dbReference>
<comment type="caution">
    <text evidence="2">The sequence shown here is derived from an EMBL/GenBank/DDBJ whole genome shotgun (WGS) entry which is preliminary data.</text>
</comment>
<proteinExistence type="predicted"/>
<dbReference type="InterPro" id="IPR009501">
    <property type="entry name" value="UCP020269"/>
</dbReference>
<organism evidence="2">
    <name type="scientific">Dictyoglomus thermophilum</name>
    <dbReference type="NCBI Taxonomy" id="14"/>
    <lineage>
        <taxon>Bacteria</taxon>
        <taxon>Pseudomonadati</taxon>
        <taxon>Dictyoglomota</taxon>
        <taxon>Dictyoglomia</taxon>
        <taxon>Dictyoglomales</taxon>
        <taxon>Dictyoglomaceae</taxon>
        <taxon>Dictyoglomus</taxon>
    </lineage>
</organism>
<dbReference type="PANTHER" id="PTHR36179:SF2">
    <property type="entry name" value="LUD DOMAIN-CONTAINING PROTEIN"/>
    <property type="match status" value="1"/>
</dbReference>
<sequence length="213" mass="23983">MGDLKGWLEEKQLKRTANLLKERGFEVFLVNDRHEARDLVLKMIPENAKVGVGGSVTIREIGVIEELERRGNKVIHHWKEGLSPEEDLEIRRQELLSDIFLSSVNALTFSGEIVNMEAIGNRIAAQIFGPKKVIVVVGKNKLVINLETAIWRIKNVVTPLNAKRLKLELPCAEEGYCIDCNHPKKICRITTIIEAPPAKTPFSIVLVNEELGF</sequence>
<gene>
    <name evidence="2" type="ORF">ENW00_04480</name>
</gene>
<dbReference type="PANTHER" id="PTHR36179">
    <property type="entry name" value="LUD_DOM DOMAIN-CONTAINING PROTEIN"/>
    <property type="match status" value="1"/>
</dbReference>
<dbReference type="AlphaFoldDB" id="A0A7C3RLZ6"/>
<feature type="domain" description="LUD" evidence="1">
    <location>
        <begin position="14"/>
        <end position="206"/>
    </location>
</feature>
<reference evidence="2" key="1">
    <citation type="journal article" date="2020" name="mSystems">
        <title>Genome- and Community-Level Interaction Insights into Carbon Utilization and Element Cycling Functions of Hydrothermarchaeota in Hydrothermal Sediment.</title>
        <authorList>
            <person name="Zhou Z."/>
            <person name="Liu Y."/>
            <person name="Xu W."/>
            <person name="Pan J."/>
            <person name="Luo Z.H."/>
            <person name="Li M."/>
        </authorList>
    </citation>
    <scope>NUCLEOTIDE SEQUENCE [LARGE SCALE GENOMIC DNA]</scope>
    <source>
        <strain evidence="2">SpSt-81</strain>
    </source>
</reference>
<name>A0A7C3RLZ6_DICTH</name>
<dbReference type="Pfam" id="PF02589">
    <property type="entry name" value="LUD_dom"/>
    <property type="match status" value="1"/>
</dbReference>
<dbReference type="InterPro" id="IPR003741">
    <property type="entry name" value="LUD_dom"/>
</dbReference>
<protein>
    <submittedName>
        <fullName evidence="2">Lactate utilization protein</fullName>
    </submittedName>
</protein>
<dbReference type="PIRSF" id="PIRSF020269">
    <property type="entry name" value="DUF1121"/>
    <property type="match status" value="1"/>
</dbReference>
<evidence type="ECO:0000313" key="2">
    <source>
        <dbReference type="EMBL" id="HFX13404.1"/>
    </source>
</evidence>
<accession>A0A7C3RLZ6</accession>
<evidence type="ECO:0000259" key="1">
    <source>
        <dbReference type="Pfam" id="PF02589"/>
    </source>
</evidence>